<protein>
    <submittedName>
        <fullName evidence="1">Uncharacterized protein</fullName>
    </submittedName>
</protein>
<accession>A0A0A9A8Z4</accession>
<dbReference type="EMBL" id="GBRH01251467">
    <property type="protein sequence ID" value="JAD46428.1"/>
    <property type="molecule type" value="Transcribed_RNA"/>
</dbReference>
<dbReference type="AlphaFoldDB" id="A0A0A9A8Z4"/>
<organism evidence="1">
    <name type="scientific">Arundo donax</name>
    <name type="common">Giant reed</name>
    <name type="synonym">Donax arundinaceus</name>
    <dbReference type="NCBI Taxonomy" id="35708"/>
    <lineage>
        <taxon>Eukaryota</taxon>
        <taxon>Viridiplantae</taxon>
        <taxon>Streptophyta</taxon>
        <taxon>Embryophyta</taxon>
        <taxon>Tracheophyta</taxon>
        <taxon>Spermatophyta</taxon>
        <taxon>Magnoliopsida</taxon>
        <taxon>Liliopsida</taxon>
        <taxon>Poales</taxon>
        <taxon>Poaceae</taxon>
        <taxon>PACMAD clade</taxon>
        <taxon>Arundinoideae</taxon>
        <taxon>Arundineae</taxon>
        <taxon>Arundo</taxon>
    </lineage>
</organism>
<evidence type="ECO:0000313" key="1">
    <source>
        <dbReference type="EMBL" id="JAD46428.1"/>
    </source>
</evidence>
<name>A0A0A9A8Z4_ARUDO</name>
<proteinExistence type="predicted"/>
<reference evidence="1" key="2">
    <citation type="journal article" date="2015" name="Data Brief">
        <title>Shoot transcriptome of the giant reed, Arundo donax.</title>
        <authorList>
            <person name="Barrero R.A."/>
            <person name="Guerrero F.D."/>
            <person name="Moolhuijzen P."/>
            <person name="Goolsby J.A."/>
            <person name="Tidwell J."/>
            <person name="Bellgard S.E."/>
            <person name="Bellgard M.I."/>
        </authorList>
    </citation>
    <scope>NUCLEOTIDE SEQUENCE</scope>
    <source>
        <tissue evidence="1">Shoot tissue taken approximately 20 cm above the soil surface</tissue>
    </source>
</reference>
<sequence length="20" mass="2339">MTLARSIFSPVFHNKYVVTQ</sequence>
<reference evidence="1" key="1">
    <citation type="submission" date="2014-09" db="EMBL/GenBank/DDBJ databases">
        <authorList>
            <person name="Magalhaes I.L.F."/>
            <person name="Oliveira U."/>
            <person name="Santos F.R."/>
            <person name="Vidigal T.H.D.A."/>
            <person name="Brescovit A.D."/>
            <person name="Santos A.J."/>
        </authorList>
    </citation>
    <scope>NUCLEOTIDE SEQUENCE</scope>
    <source>
        <tissue evidence="1">Shoot tissue taken approximately 20 cm above the soil surface</tissue>
    </source>
</reference>